<feature type="compositionally biased region" description="Low complexity" evidence="2">
    <location>
        <begin position="769"/>
        <end position="786"/>
    </location>
</feature>
<feature type="compositionally biased region" description="Low complexity" evidence="2">
    <location>
        <begin position="840"/>
        <end position="857"/>
    </location>
</feature>
<feature type="compositionally biased region" description="Polar residues" evidence="2">
    <location>
        <begin position="976"/>
        <end position="994"/>
    </location>
</feature>
<sequence>MEALLGLSTGRDDAPKNRICSSTEELQLQLTGILEAKVLPTKAEHVSETFELRQNAVFTVDVSDENDPPENPENLDPATTMREIRAIDTVVDQPQDDPILQKAVAKHIASSIGVIDGSSWVVRQVSRGTSGWTFTYICKDSMQSWMRQNARSTARSAVAISSGKDGQDPVTLARPAFDCRGTVTIAFVRSSKLITVKYDHTPFHRTVAELMDYCTPPQPVTASGKPQGTDEENGNGTKKRKKSQVDGVQGGEGSAQKKRKKKDSNVSNAAESGEIPPEIPGTASTPASGPDSTPRAAKPRNPRVSKKGTPRKSTSSQLVGADSEQPSEQSQRQPDASAYSQSTLNLPPGEAARRREVAFKLLIDANIDPQTLSLEQQNIFANQSPDLQKESLAMLIKYGAERLRIVHPNKDAATGSPPAPPTPVTSTQSSDQTPGASDPATPSGKRKPRKKSDVNGDTIATAGTPKPKQTRGSCESCKARKVKCPKQKPECSECKSNNLSCFYGPPRVRNNKPAKPAEVVQDEQLDEQPLEEEEASDLGSPGFSNTSGLAMPQAIPAEATQESEYTHYSVQQTEPGSSADGLSYPPQPQQAPDHTYHDPSVPPPQLAPELAPQTASKFRSVRASASAARRSLPSAPSLPSGQNQTAQATAASWQSPSVASAQASSLTSPTMVHQTNGRQPKSRKSENTAYHADQPYDNGIQQAASVSHATLQQSAEPTTAARTSSSFQTSAQASRAKSRQDQRPNSRASAGTSASSTYQDTTQAGTSHSTYSTTSVADASSVTSYDPYPHYSTDAPSNQSETRGSYESYSNQPVNATAYPAYDGYSTRSHTAANSTNPVTQSMSPSYSTSTAPSTSQWSTSNSRDTHSYPTDNAAATSSSYNIPQSSTLQHQTAQSFNARPRSTAPQLRSSSSNYSQQSQQPYGSYTSQPQTSSSHQQSNWYGFTPANSSSPSYGSGSRGTGTSGYGQTTSRGSDSYHQQQHRSMNVTGHTYSSIDGGEQDIYDLLRGGTGH</sequence>
<feature type="compositionally biased region" description="Polar residues" evidence="2">
    <location>
        <begin position="560"/>
        <end position="576"/>
    </location>
</feature>
<evidence type="ECO:0000256" key="2">
    <source>
        <dbReference type="SAM" id="MobiDB-lite"/>
    </source>
</evidence>
<evidence type="ECO:0000256" key="1">
    <source>
        <dbReference type="ARBA" id="ARBA00023242"/>
    </source>
</evidence>
<evidence type="ECO:0000313" key="4">
    <source>
        <dbReference type="EMBL" id="KAJ9138824.1"/>
    </source>
</evidence>
<dbReference type="Pfam" id="PF00172">
    <property type="entry name" value="Zn_clus"/>
    <property type="match status" value="1"/>
</dbReference>
<feature type="compositionally biased region" description="Acidic residues" evidence="2">
    <location>
        <begin position="520"/>
        <end position="536"/>
    </location>
</feature>
<feature type="compositionally biased region" description="Basic residues" evidence="2">
    <location>
        <begin position="297"/>
        <end position="310"/>
    </location>
</feature>
<feature type="compositionally biased region" description="Polar residues" evidence="2">
    <location>
        <begin position="282"/>
        <end position="291"/>
    </location>
</feature>
<feature type="region of interest" description="Disordered" evidence="2">
    <location>
        <begin position="217"/>
        <end position="351"/>
    </location>
</feature>
<feature type="compositionally biased region" description="Low complexity" evidence="2">
    <location>
        <begin position="622"/>
        <end position="665"/>
    </location>
</feature>
<gene>
    <name evidence="4" type="ORF">NKR23_g8211</name>
</gene>
<accession>A0AA38R8E2</accession>
<dbReference type="GO" id="GO:0000981">
    <property type="term" value="F:DNA-binding transcription factor activity, RNA polymerase II-specific"/>
    <property type="evidence" value="ECO:0007669"/>
    <property type="project" value="InterPro"/>
</dbReference>
<dbReference type="PROSITE" id="PS00463">
    <property type="entry name" value="ZN2_CY6_FUNGAL_1"/>
    <property type="match status" value="1"/>
</dbReference>
<feature type="compositionally biased region" description="Low complexity" evidence="2">
    <location>
        <begin position="718"/>
        <end position="735"/>
    </location>
</feature>
<dbReference type="SUPFAM" id="SSF57701">
    <property type="entry name" value="Zn2/Cys6 DNA-binding domain"/>
    <property type="match status" value="1"/>
</dbReference>
<feature type="region of interest" description="Disordered" evidence="2">
    <location>
        <begin position="407"/>
        <end position="998"/>
    </location>
</feature>
<dbReference type="PROSITE" id="PS50048">
    <property type="entry name" value="ZN2_CY6_FUNGAL_2"/>
    <property type="match status" value="1"/>
</dbReference>
<feature type="compositionally biased region" description="Polar residues" evidence="2">
    <location>
        <begin position="699"/>
        <end position="717"/>
    </location>
</feature>
<comment type="caution">
    <text evidence="4">The sequence shown here is derived from an EMBL/GenBank/DDBJ whole genome shotgun (WGS) entry which is preliminary data.</text>
</comment>
<feature type="compositionally biased region" description="Low complexity" evidence="2">
    <location>
        <begin position="424"/>
        <end position="434"/>
    </location>
</feature>
<protein>
    <submittedName>
        <fullName evidence="4">DNA methylation modulator-2</fullName>
    </submittedName>
</protein>
<feature type="compositionally biased region" description="Polar residues" evidence="2">
    <location>
        <begin position="758"/>
        <end position="768"/>
    </location>
</feature>
<dbReference type="Gene3D" id="4.10.240.10">
    <property type="entry name" value="Zn(2)-C6 fungal-type DNA-binding domain"/>
    <property type="match status" value="1"/>
</dbReference>
<feature type="domain" description="Zn(2)-C6 fungal-type" evidence="3">
    <location>
        <begin position="473"/>
        <end position="503"/>
    </location>
</feature>
<dbReference type="GO" id="GO:0008270">
    <property type="term" value="F:zinc ion binding"/>
    <property type="evidence" value="ECO:0007669"/>
    <property type="project" value="InterPro"/>
</dbReference>
<feature type="compositionally biased region" description="Low complexity" evidence="2">
    <location>
        <begin position="906"/>
        <end position="939"/>
    </location>
</feature>
<organism evidence="4 5">
    <name type="scientific">Pleurostoma richardsiae</name>
    <dbReference type="NCBI Taxonomy" id="41990"/>
    <lineage>
        <taxon>Eukaryota</taxon>
        <taxon>Fungi</taxon>
        <taxon>Dikarya</taxon>
        <taxon>Ascomycota</taxon>
        <taxon>Pezizomycotina</taxon>
        <taxon>Sordariomycetes</taxon>
        <taxon>Sordariomycetidae</taxon>
        <taxon>Calosphaeriales</taxon>
        <taxon>Pleurostomataceae</taxon>
        <taxon>Pleurostoma</taxon>
    </lineage>
</organism>
<feature type="compositionally biased region" description="Polar residues" evidence="2">
    <location>
        <begin position="826"/>
        <end position="839"/>
    </location>
</feature>
<dbReference type="CDD" id="cd00067">
    <property type="entry name" value="GAL4"/>
    <property type="match status" value="1"/>
</dbReference>
<feature type="compositionally biased region" description="Low complexity" evidence="2">
    <location>
        <begin position="746"/>
        <end position="757"/>
    </location>
</feature>
<dbReference type="EMBL" id="JANBVO010000028">
    <property type="protein sequence ID" value="KAJ9138824.1"/>
    <property type="molecule type" value="Genomic_DNA"/>
</dbReference>
<feature type="compositionally biased region" description="Polar residues" evidence="2">
    <location>
        <begin position="794"/>
        <end position="815"/>
    </location>
</feature>
<dbReference type="AlphaFoldDB" id="A0AA38R8E2"/>
<proteinExistence type="predicted"/>
<feature type="compositionally biased region" description="Polar residues" evidence="2">
    <location>
        <begin position="858"/>
        <end position="898"/>
    </location>
</feature>
<dbReference type="InterPro" id="IPR036864">
    <property type="entry name" value="Zn2-C6_fun-type_DNA-bd_sf"/>
</dbReference>
<dbReference type="SMART" id="SM00066">
    <property type="entry name" value="GAL4"/>
    <property type="match status" value="1"/>
</dbReference>
<dbReference type="InterPro" id="IPR001138">
    <property type="entry name" value="Zn2Cys6_DnaBD"/>
</dbReference>
<feature type="compositionally biased region" description="Low complexity" evidence="2">
    <location>
        <begin position="323"/>
        <end position="334"/>
    </location>
</feature>
<dbReference type="Proteomes" id="UP001174694">
    <property type="component" value="Unassembled WGS sequence"/>
</dbReference>
<keyword evidence="1" id="KW-0539">Nucleus</keyword>
<evidence type="ECO:0000313" key="5">
    <source>
        <dbReference type="Proteomes" id="UP001174694"/>
    </source>
</evidence>
<feature type="compositionally biased region" description="Polar residues" evidence="2">
    <location>
        <begin position="666"/>
        <end position="679"/>
    </location>
</feature>
<name>A0AA38R8E2_9PEZI</name>
<evidence type="ECO:0000259" key="3">
    <source>
        <dbReference type="PROSITE" id="PS50048"/>
    </source>
</evidence>
<keyword evidence="5" id="KW-1185">Reference proteome</keyword>
<reference evidence="4" key="1">
    <citation type="submission" date="2022-07" db="EMBL/GenBank/DDBJ databases">
        <title>Fungi with potential for degradation of polypropylene.</title>
        <authorList>
            <person name="Gostincar C."/>
        </authorList>
    </citation>
    <scope>NUCLEOTIDE SEQUENCE</scope>
    <source>
        <strain evidence="4">EXF-13308</strain>
    </source>
</reference>